<name>A0A8T0UTJ5_PANVG</name>
<proteinExistence type="predicted"/>
<accession>A0A8T0UTJ5</accession>
<dbReference type="Proteomes" id="UP000823388">
    <property type="component" value="Chromosome 3K"/>
</dbReference>
<gene>
    <name evidence="1" type="ORF">PVAP13_3KG207717</name>
</gene>
<dbReference type="AlphaFoldDB" id="A0A8T0UTJ5"/>
<dbReference type="EMBL" id="CM029041">
    <property type="protein sequence ID" value="KAG2625457.1"/>
    <property type="molecule type" value="Genomic_DNA"/>
</dbReference>
<keyword evidence="2" id="KW-1185">Reference proteome</keyword>
<comment type="caution">
    <text evidence="1">The sequence shown here is derived from an EMBL/GenBank/DDBJ whole genome shotgun (WGS) entry which is preliminary data.</text>
</comment>
<dbReference type="EMBL" id="CM029041">
    <property type="protein sequence ID" value="KAG2625458.1"/>
    <property type="molecule type" value="Genomic_DNA"/>
</dbReference>
<dbReference type="EMBL" id="CM029041">
    <property type="protein sequence ID" value="KAG2625456.1"/>
    <property type="molecule type" value="Genomic_DNA"/>
</dbReference>
<evidence type="ECO:0000313" key="1">
    <source>
        <dbReference type="EMBL" id="KAG2625458.1"/>
    </source>
</evidence>
<sequence length="111" mass="12501">MVCISPQLELLTDFKRGNVLLLSHHVSFQTLCILNASNHIGKGEAVGYYIFPVLRCAFYCGCLEVGGARDLMKREELPYVFALIMIKTWKLASMARCNIHSTFTVLPCFIV</sequence>
<dbReference type="EMBL" id="CM029041">
    <property type="protein sequence ID" value="KAG2625459.1"/>
    <property type="molecule type" value="Genomic_DNA"/>
</dbReference>
<organism evidence="1 2">
    <name type="scientific">Panicum virgatum</name>
    <name type="common">Blackwell switchgrass</name>
    <dbReference type="NCBI Taxonomy" id="38727"/>
    <lineage>
        <taxon>Eukaryota</taxon>
        <taxon>Viridiplantae</taxon>
        <taxon>Streptophyta</taxon>
        <taxon>Embryophyta</taxon>
        <taxon>Tracheophyta</taxon>
        <taxon>Spermatophyta</taxon>
        <taxon>Magnoliopsida</taxon>
        <taxon>Liliopsida</taxon>
        <taxon>Poales</taxon>
        <taxon>Poaceae</taxon>
        <taxon>PACMAD clade</taxon>
        <taxon>Panicoideae</taxon>
        <taxon>Panicodae</taxon>
        <taxon>Paniceae</taxon>
        <taxon>Panicinae</taxon>
        <taxon>Panicum</taxon>
        <taxon>Panicum sect. Hiantes</taxon>
    </lineage>
</organism>
<evidence type="ECO:0000313" key="2">
    <source>
        <dbReference type="Proteomes" id="UP000823388"/>
    </source>
</evidence>
<reference evidence="1 2" key="1">
    <citation type="submission" date="2020-05" db="EMBL/GenBank/DDBJ databases">
        <title>WGS assembly of Panicum virgatum.</title>
        <authorList>
            <person name="Lovell J.T."/>
            <person name="Jenkins J."/>
            <person name="Shu S."/>
            <person name="Juenger T.E."/>
            <person name="Schmutz J."/>
        </authorList>
    </citation>
    <scope>NUCLEOTIDE SEQUENCE</scope>
    <source>
        <strain evidence="1">AP13</strain>
        <strain evidence="2">cv. AP13</strain>
    </source>
</reference>
<protein>
    <submittedName>
        <fullName evidence="1">Uncharacterized protein</fullName>
    </submittedName>
</protein>